<gene>
    <name evidence="6" type="ORF">METZ01_LOCUS484797</name>
</gene>
<dbReference type="InterPro" id="IPR002033">
    <property type="entry name" value="TatC"/>
</dbReference>
<dbReference type="AlphaFoldDB" id="A0A383CIR2"/>
<dbReference type="EMBL" id="UINC01209088">
    <property type="protein sequence ID" value="SVE31943.1"/>
    <property type="molecule type" value="Genomic_DNA"/>
</dbReference>
<organism evidence="6">
    <name type="scientific">marine metagenome</name>
    <dbReference type="NCBI Taxonomy" id="408172"/>
    <lineage>
        <taxon>unclassified sequences</taxon>
        <taxon>metagenomes</taxon>
        <taxon>ecological metagenomes</taxon>
    </lineage>
</organism>
<keyword evidence="4 5" id="KW-0472">Membrane</keyword>
<feature type="transmembrane region" description="Helical" evidence="5">
    <location>
        <begin position="6"/>
        <end position="27"/>
    </location>
</feature>
<sequence>MVISVVAVFLCTIIAFVFHRFIFEILMVPAMGFESLRDNRLVFTQVTEMIGITMKISL</sequence>
<reference evidence="6" key="1">
    <citation type="submission" date="2018-05" db="EMBL/GenBank/DDBJ databases">
        <authorList>
            <person name="Lanie J.A."/>
            <person name="Ng W.-L."/>
            <person name="Kazmierczak K.M."/>
            <person name="Andrzejewski T.M."/>
            <person name="Davidsen T.M."/>
            <person name="Wayne K.J."/>
            <person name="Tettelin H."/>
            <person name="Glass J.I."/>
            <person name="Rusch D."/>
            <person name="Podicherti R."/>
            <person name="Tsui H.-C.T."/>
            <person name="Winkler M.E."/>
        </authorList>
    </citation>
    <scope>NUCLEOTIDE SEQUENCE</scope>
</reference>
<evidence type="ECO:0000256" key="1">
    <source>
        <dbReference type="ARBA" id="ARBA00004141"/>
    </source>
</evidence>
<feature type="non-terminal residue" evidence="6">
    <location>
        <position position="58"/>
    </location>
</feature>
<comment type="subcellular location">
    <subcellularLocation>
        <location evidence="1">Membrane</location>
        <topology evidence="1">Multi-pass membrane protein</topology>
    </subcellularLocation>
</comment>
<evidence type="ECO:0000256" key="2">
    <source>
        <dbReference type="ARBA" id="ARBA00022692"/>
    </source>
</evidence>
<name>A0A383CIR2_9ZZZZ</name>
<accession>A0A383CIR2</accession>
<proteinExistence type="predicted"/>
<evidence type="ECO:0000256" key="3">
    <source>
        <dbReference type="ARBA" id="ARBA00022989"/>
    </source>
</evidence>
<evidence type="ECO:0000313" key="6">
    <source>
        <dbReference type="EMBL" id="SVE31943.1"/>
    </source>
</evidence>
<dbReference type="GO" id="GO:0016020">
    <property type="term" value="C:membrane"/>
    <property type="evidence" value="ECO:0007669"/>
    <property type="project" value="UniProtKB-SubCell"/>
</dbReference>
<evidence type="ECO:0000256" key="5">
    <source>
        <dbReference type="SAM" id="Phobius"/>
    </source>
</evidence>
<keyword evidence="2 5" id="KW-0812">Transmembrane</keyword>
<dbReference type="Pfam" id="PF00902">
    <property type="entry name" value="TatC"/>
    <property type="match status" value="1"/>
</dbReference>
<evidence type="ECO:0000256" key="4">
    <source>
        <dbReference type="ARBA" id="ARBA00023136"/>
    </source>
</evidence>
<protein>
    <submittedName>
        <fullName evidence="6">Uncharacterized protein</fullName>
    </submittedName>
</protein>
<keyword evidence="3 5" id="KW-1133">Transmembrane helix</keyword>